<evidence type="ECO:0000313" key="5">
    <source>
        <dbReference type="EMBL" id="MCG2576706.1"/>
    </source>
</evidence>
<dbReference type="NCBIfam" id="NF033749">
    <property type="entry name" value="bact_hemeryth"/>
    <property type="match status" value="1"/>
</dbReference>
<keyword evidence="2" id="KW-0479">Metal-binding</keyword>
<dbReference type="NCBIfam" id="TIGR02481">
    <property type="entry name" value="hemeryth_dom"/>
    <property type="match status" value="1"/>
</dbReference>
<name>A0ABS9K0N6_9RHOO</name>
<dbReference type="Pfam" id="PF01814">
    <property type="entry name" value="Hemerythrin"/>
    <property type="match status" value="1"/>
</dbReference>
<dbReference type="SMART" id="SM00471">
    <property type="entry name" value="HDc"/>
    <property type="match status" value="1"/>
</dbReference>
<evidence type="ECO:0000256" key="3">
    <source>
        <dbReference type="ARBA" id="ARBA00023004"/>
    </source>
</evidence>
<dbReference type="InterPro" id="IPR037522">
    <property type="entry name" value="HD_GYP_dom"/>
</dbReference>
<reference evidence="5" key="1">
    <citation type="submission" date="2022-01" db="EMBL/GenBank/DDBJ databases">
        <authorList>
            <person name="Jo J.-H."/>
            <person name="Im W.-T."/>
        </authorList>
    </citation>
    <scope>NUCLEOTIDE SEQUENCE</scope>
    <source>
        <strain evidence="5">XY25</strain>
    </source>
</reference>
<sequence length="522" mass="58908">MNKDQEILAVSRLVFELTTMGQAETDLDGLLAKLHGLLVTLPGIHVLPHSAILLYNPRRHLIQIAQFGLPAAWENPVQRGNSRPEAELHADIAYVATPATHHPALSVSGIDDQAPCFVLPLADDGRQLGEALLFIAPEWRPDAIEVEFMTDLSRALSMLVSRRLMNETLRVREVELEDARTDAIRRLGAASEYRDNETGMHVMRMTHFATAIAKAMDLPLEMREMLAICAPMHDVGKIGIADAILLKPGRLTPDEYEVMKTHTEIGERLLGGNDALIAAARDIAAYHHERWDGTGYPYGLRGEAIPVLARICALADVFDALTSIRPYKRPWPMEDAIAYLHKESGTYFDPAVVAAFDRALPEISRIRELYRDDIIDPNQAVSLPASAYRADGWVAWDASLSIGIDAIDEHHRYLFDLTNDLFDVVQEKRGAREVARVLKALDQYTQVHFRAEERMMDHYGYTEQTRQHDQHRSFEEKLEEFYAELHDNPLTAPFDTLLYLRGWLIHHIKVEDAKLAVLRDAA</sequence>
<evidence type="ECO:0000256" key="1">
    <source>
        <dbReference type="ARBA" id="ARBA00010587"/>
    </source>
</evidence>
<dbReference type="PROSITE" id="PS51832">
    <property type="entry name" value="HD_GYP"/>
    <property type="match status" value="1"/>
</dbReference>
<evidence type="ECO:0000256" key="2">
    <source>
        <dbReference type="ARBA" id="ARBA00022723"/>
    </source>
</evidence>
<dbReference type="PANTHER" id="PTHR45228">
    <property type="entry name" value="CYCLIC DI-GMP PHOSPHODIESTERASE TM_0186-RELATED"/>
    <property type="match status" value="1"/>
</dbReference>
<dbReference type="InterPro" id="IPR052020">
    <property type="entry name" value="Cyclic_di-GMP/3'3'-cGAMP_PDE"/>
</dbReference>
<dbReference type="RefSeq" id="WP_275708939.1">
    <property type="nucleotide sequence ID" value="NZ_JAKLTN010000001.1"/>
</dbReference>
<proteinExistence type="inferred from homology"/>
<gene>
    <name evidence="5" type="ORF">LZ012_06825</name>
</gene>
<comment type="caution">
    <text evidence="5">The sequence shown here is derived from an EMBL/GenBank/DDBJ whole genome shotgun (WGS) entry which is preliminary data.</text>
</comment>
<evidence type="ECO:0000259" key="4">
    <source>
        <dbReference type="PROSITE" id="PS51832"/>
    </source>
</evidence>
<dbReference type="InterPro" id="IPR003607">
    <property type="entry name" value="HD/PDEase_dom"/>
</dbReference>
<accession>A0ABS9K0N6</accession>
<organism evidence="5 6">
    <name type="scientific">Dechloromonas hankyongensis</name>
    <dbReference type="NCBI Taxonomy" id="2908002"/>
    <lineage>
        <taxon>Bacteria</taxon>
        <taxon>Pseudomonadati</taxon>
        <taxon>Pseudomonadota</taxon>
        <taxon>Betaproteobacteria</taxon>
        <taxon>Rhodocyclales</taxon>
        <taxon>Azonexaceae</taxon>
        <taxon>Dechloromonas</taxon>
    </lineage>
</organism>
<keyword evidence="3" id="KW-0408">Iron</keyword>
<dbReference type="CDD" id="cd12107">
    <property type="entry name" value="Hemerythrin"/>
    <property type="match status" value="1"/>
</dbReference>
<dbReference type="Proteomes" id="UP001165384">
    <property type="component" value="Unassembled WGS sequence"/>
</dbReference>
<evidence type="ECO:0000313" key="6">
    <source>
        <dbReference type="Proteomes" id="UP001165384"/>
    </source>
</evidence>
<dbReference type="Gene3D" id="1.10.3210.10">
    <property type="entry name" value="Hypothetical protein af1432"/>
    <property type="match status" value="1"/>
</dbReference>
<dbReference type="InterPro" id="IPR035938">
    <property type="entry name" value="Hemerythrin-like_sf"/>
</dbReference>
<feature type="domain" description="HD-GYP" evidence="4">
    <location>
        <begin position="176"/>
        <end position="372"/>
    </location>
</feature>
<dbReference type="InterPro" id="IPR012827">
    <property type="entry name" value="Hemerythrin_metal-bd"/>
</dbReference>
<dbReference type="InterPro" id="IPR012312">
    <property type="entry name" value="Hemerythrin-like"/>
</dbReference>
<dbReference type="Pfam" id="PF13487">
    <property type="entry name" value="HD_5"/>
    <property type="match status" value="1"/>
</dbReference>
<dbReference type="CDD" id="cd00077">
    <property type="entry name" value="HDc"/>
    <property type="match status" value="1"/>
</dbReference>
<dbReference type="SUPFAM" id="SSF47188">
    <property type="entry name" value="Hemerythrin-like"/>
    <property type="match status" value="1"/>
</dbReference>
<dbReference type="PROSITE" id="PS00550">
    <property type="entry name" value="HEMERYTHRINS"/>
    <property type="match status" value="1"/>
</dbReference>
<dbReference type="SUPFAM" id="SSF109604">
    <property type="entry name" value="HD-domain/PDEase-like"/>
    <property type="match status" value="1"/>
</dbReference>
<dbReference type="EMBL" id="JAKLTN010000001">
    <property type="protein sequence ID" value="MCG2576706.1"/>
    <property type="molecule type" value="Genomic_DNA"/>
</dbReference>
<comment type="similarity">
    <text evidence="1">Belongs to the hemerythrin family.</text>
</comment>
<keyword evidence="6" id="KW-1185">Reference proteome</keyword>
<protein>
    <submittedName>
        <fullName evidence="5">Bacteriohemerythrin</fullName>
    </submittedName>
</protein>
<dbReference type="Gene3D" id="1.20.120.50">
    <property type="entry name" value="Hemerythrin-like"/>
    <property type="match status" value="1"/>
</dbReference>
<dbReference type="PANTHER" id="PTHR45228:SF5">
    <property type="entry name" value="CYCLIC DI-GMP PHOSPHODIESTERASE VC_1348-RELATED"/>
    <property type="match status" value="1"/>
</dbReference>
<dbReference type="InterPro" id="IPR016131">
    <property type="entry name" value="Haemerythrin_Fe_BS"/>
</dbReference>